<comment type="caution">
    <text evidence="4">The sequence shown here is derived from an EMBL/GenBank/DDBJ whole genome shotgun (WGS) entry which is preliminary data.</text>
</comment>
<feature type="domain" description="BMC circularly permuted" evidence="3">
    <location>
        <begin position="122"/>
        <end position="233"/>
    </location>
</feature>
<dbReference type="InterPro" id="IPR037233">
    <property type="entry name" value="CcmK-like_sf"/>
</dbReference>
<dbReference type="NCBIfam" id="TIGR04501">
    <property type="entry name" value="microcomp_PduB"/>
    <property type="match status" value="1"/>
</dbReference>
<dbReference type="PANTHER" id="PTHR33941">
    <property type="entry name" value="PROPANEDIOL UTILIZATION PROTEIN PDUA"/>
    <property type="match status" value="1"/>
</dbReference>
<proteinExistence type="predicted"/>
<gene>
    <name evidence="4" type="primary">pduB</name>
    <name evidence="4" type="ORF">HBE96_05990</name>
</gene>
<dbReference type="InterPro" id="IPR009193">
    <property type="entry name" value="EutL_PduB"/>
</dbReference>
<dbReference type="InterPro" id="IPR050575">
    <property type="entry name" value="BMC_shell"/>
</dbReference>
<dbReference type="AlphaFoldDB" id="A0A7Y0EF55"/>
<dbReference type="Pfam" id="PF00936">
    <property type="entry name" value="BMC"/>
    <property type="match status" value="2"/>
</dbReference>
<keyword evidence="5" id="KW-1185">Reference proteome</keyword>
<protein>
    <submittedName>
        <fullName evidence="4">Propanediol utilization microcompartment protein PduB</fullName>
    </submittedName>
</protein>
<evidence type="ECO:0000313" key="5">
    <source>
        <dbReference type="Proteomes" id="UP000537131"/>
    </source>
</evidence>
<evidence type="ECO:0000256" key="2">
    <source>
        <dbReference type="ARBA" id="ARBA00024446"/>
    </source>
</evidence>
<evidence type="ECO:0000313" key="4">
    <source>
        <dbReference type="EMBL" id="NMM62243.1"/>
    </source>
</evidence>
<name>A0A7Y0EF55_9CLOT</name>
<dbReference type="GO" id="GO:0005198">
    <property type="term" value="F:structural molecule activity"/>
    <property type="evidence" value="ECO:0007669"/>
    <property type="project" value="InterPro"/>
</dbReference>
<dbReference type="CDD" id="cd07047">
    <property type="entry name" value="BMC_PduB_repeat1"/>
    <property type="match status" value="1"/>
</dbReference>
<evidence type="ECO:0000256" key="1">
    <source>
        <dbReference type="ARBA" id="ARBA00024322"/>
    </source>
</evidence>
<feature type="domain" description="BMC circularly permuted" evidence="3">
    <location>
        <begin position="5"/>
        <end position="121"/>
    </location>
</feature>
<dbReference type="PROSITE" id="PS51931">
    <property type="entry name" value="BMC_CP"/>
    <property type="match status" value="2"/>
</dbReference>
<dbReference type="SMART" id="SM00877">
    <property type="entry name" value="BMC"/>
    <property type="match status" value="2"/>
</dbReference>
<dbReference type="PANTHER" id="PTHR33941:SF11">
    <property type="entry name" value="BACTERIAL MICROCOMPARTMENT SHELL PROTEIN PDUJ"/>
    <property type="match status" value="1"/>
</dbReference>
<dbReference type="InterPro" id="IPR030984">
    <property type="entry name" value="PduB"/>
</dbReference>
<reference evidence="4 5" key="2">
    <citation type="submission" date="2020-06" db="EMBL/GenBank/DDBJ databases">
        <title>Complete Genome Sequence of Clostridium muelleri sp. nov. P21T, an Acid-Alcohol Producing Acetogen Isolated from Old Hay.</title>
        <authorList>
            <person name="Duncan K.E."/>
            <person name="Tanner R.S."/>
        </authorList>
    </citation>
    <scope>NUCLEOTIDE SEQUENCE [LARGE SCALE GENOMIC DNA]</scope>
    <source>
        <strain evidence="4 5">P21</strain>
    </source>
</reference>
<dbReference type="InterPro" id="IPR044870">
    <property type="entry name" value="BMC_CP"/>
</dbReference>
<dbReference type="Proteomes" id="UP000537131">
    <property type="component" value="Unassembled WGS sequence"/>
</dbReference>
<keyword evidence="2" id="KW-1283">Bacterial microcompartment</keyword>
<dbReference type="RefSeq" id="WP_169296849.1">
    <property type="nucleotide sequence ID" value="NZ_JABBNI010000011.1"/>
</dbReference>
<dbReference type="NCBIfam" id="NF011944">
    <property type="entry name" value="PRK15415.1"/>
    <property type="match status" value="1"/>
</dbReference>
<dbReference type="Gene3D" id="3.30.70.1710">
    <property type="match status" value="2"/>
</dbReference>
<comment type="subcellular location">
    <subcellularLocation>
        <location evidence="1">Bacterial microcompartment</location>
    </subcellularLocation>
</comment>
<dbReference type="InterPro" id="IPR000249">
    <property type="entry name" value="BMC_dom"/>
</dbReference>
<dbReference type="SUPFAM" id="SSF143414">
    <property type="entry name" value="CcmK-like"/>
    <property type="match status" value="2"/>
</dbReference>
<sequence length="235" mass="24356">MSVASPITEFVGSVKYGDTVGLVIANVDSSLHDNMGLDNGHRSIGIISNRTGVGSQIMAADEAVKATNTKVVSIELPRDAKGGAGHGCLIILAAEDVSDVRKAVEITLSNTERNFGDVYLFDAGHLDLHYTARASFALNKGFGAPIGKAFGIIVGAPAGIGVVMADTALKTANVELVNYLSPSSKETSHSNEVTITITGDSDAVRQSVIAAREVGLSIAKSMGEKPVSITGKPYI</sequence>
<dbReference type="GO" id="GO:0031469">
    <property type="term" value="C:bacterial microcompartment"/>
    <property type="evidence" value="ECO:0007669"/>
    <property type="project" value="UniProtKB-SubCell"/>
</dbReference>
<accession>A0A7Y0EF55</accession>
<dbReference type="PIRSF" id="PIRSF012290">
    <property type="entry name" value="EutL_PduB"/>
    <property type="match status" value="1"/>
</dbReference>
<dbReference type="EMBL" id="JABBNI010000011">
    <property type="protein sequence ID" value="NMM62243.1"/>
    <property type="molecule type" value="Genomic_DNA"/>
</dbReference>
<evidence type="ECO:0000259" key="3">
    <source>
        <dbReference type="PROSITE" id="PS51931"/>
    </source>
</evidence>
<organism evidence="4 5">
    <name type="scientific">Clostridium muellerianum</name>
    <dbReference type="NCBI Taxonomy" id="2716538"/>
    <lineage>
        <taxon>Bacteria</taxon>
        <taxon>Bacillati</taxon>
        <taxon>Bacillota</taxon>
        <taxon>Clostridia</taxon>
        <taxon>Eubacteriales</taxon>
        <taxon>Clostridiaceae</taxon>
        <taxon>Clostridium</taxon>
    </lineage>
</organism>
<reference evidence="4 5" key="1">
    <citation type="submission" date="2020-04" db="EMBL/GenBank/DDBJ databases">
        <authorList>
            <person name="Doyle D.A."/>
        </authorList>
    </citation>
    <scope>NUCLEOTIDE SEQUENCE [LARGE SCALE GENOMIC DNA]</scope>
    <source>
        <strain evidence="4 5">P21</strain>
    </source>
</reference>